<sequence length="284" mass="31945">MNSRTDPQSNEFLIEIESEAYLDNVVWSSLTGAHSELAQRNGSALRYRPEFAPFGAAEDYTYDRVAQIAGMLLPMERVALVSTNRPEVPPGYDVVLEGRVLQMIAGRHLRSVDEGTVIRRLGIEDVESMLRLVQLTEPGPFSARTYEMGTYFGIKEGTQLVAMAGERMVARDYVEVSAVCTHPGWRGRGLGRLLMEHLCMSIQQRGVFRFSMFSATTHLPSGFTRNSDFRTHAAYASLRSCALVSRPVDSLSDHGFLPHRCMSELASQYIRHRFVRRRPNVAAR</sequence>
<comment type="caution">
    <text evidence="2">The sequence shown here is derived from an EMBL/GenBank/DDBJ whole genome shotgun (WGS) entry which is preliminary data.</text>
</comment>
<evidence type="ECO:0000313" key="2">
    <source>
        <dbReference type="EMBL" id="SOE62627.1"/>
    </source>
</evidence>
<dbReference type="CDD" id="cd04301">
    <property type="entry name" value="NAT_SF"/>
    <property type="match status" value="1"/>
</dbReference>
<organism evidence="2 3">
    <name type="scientific">Caballeronia arationis</name>
    <dbReference type="NCBI Taxonomy" id="1777142"/>
    <lineage>
        <taxon>Bacteria</taxon>
        <taxon>Pseudomonadati</taxon>
        <taxon>Pseudomonadota</taxon>
        <taxon>Betaproteobacteria</taxon>
        <taxon>Burkholderiales</taxon>
        <taxon>Burkholderiaceae</taxon>
        <taxon>Caballeronia</taxon>
    </lineage>
</organism>
<gene>
    <name evidence="2" type="ORF">SAMN05446927_2353</name>
</gene>
<keyword evidence="3" id="KW-1185">Reference proteome</keyword>
<dbReference type="InterPro" id="IPR000182">
    <property type="entry name" value="GNAT_dom"/>
</dbReference>
<dbReference type="InterPro" id="IPR016181">
    <property type="entry name" value="Acyl_CoA_acyltransferase"/>
</dbReference>
<dbReference type="OrthoDB" id="9796919at2"/>
<dbReference type="Gene3D" id="3.40.630.30">
    <property type="match status" value="1"/>
</dbReference>
<accession>A0A7Z7I4R1</accession>
<evidence type="ECO:0000259" key="1">
    <source>
        <dbReference type="PROSITE" id="PS51186"/>
    </source>
</evidence>
<dbReference type="Proteomes" id="UP000219522">
    <property type="component" value="Unassembled WGS sequence"/>
</dbReference>
<proteinExistence type="predicted"/>
<dbReference type="RefSeq" id="WP_062638426.1">
    <property type="nucleotide sequence ID" value="NZ_FCOG02000033.1"/>
</dbReference>
<evidence type="ECO:0000313" key="3">
    <source>
        <dbReference type="Proteomes" id="UP000219522"/>
    </source>
</evidence>
<dbReference type="SUPFAM" id="SSF55729">
    <property type="entry name" value="Acyl-CoA N-acyltransferases (Nat)"/>
    <property type="match status" value="1"/>
</dbReference>
<dbReference type="Pfam" id="PF00583">
    <property type="entry name" value="Acetyltransf_1"/>
    <property type="match status" value="1"/>
</dbReference>
<reference evidence="2 3" key="1">
    <citation type="submission" date="2017-09" db="EMBL/GenBank/DDBJ databases">
        <authorList>
            <person name="Varghese N."/>
            <person name="Submissions S."/>
        </authorList>
    </citation>
    <scope>NUCLEOTIDE SEQUENCE [LARGE SCALE GENOMIC DNA]</scope>
    <source>
        <strain evidence="2 3">OK806</strain>
    </source>
</reference>
<feature type="domain" description="N-acetyltransferase" evidence="1">
    <location>
        <begin position="116"/>
        <end position="244"/>
    </location>
</feature>
<dbReference type="PROSITE" id="PS51186">
    <property type="entry name" value="GNAT"/>
    <property type="match status" value="1"/>
</dbReference>
<dbReference type="GO" id="GO:0016747">
    <property type="term" value="F:acyltransferase activity, transferring groups other than amino-acyl groups"/>
    <property type="evidence" value="ECO:0007669"/>
    <property type="project" value="InterPro"/>
</dbReference>
<dbReference type="AlphaFoldDB" id="A0A7Z7I4R1"/>
<name>A0A7Z7I4R1_9BURK</name>
<dbReference type="EMBL" id="OCSU01000001">
    <property type="protein sequence ID" value="SOE62627.1"/>
    <property type="molecule type" value="Genomic_DNA"/>
</dbReference>
<protein>
    <submittedName>
        <fullName evidence="2">FR47-like protein</fullName>
    </submittedName>
</protein>